<feature type="active site" evidence="7 8">
    <location>
        <position position="317"/>
    </location>
</feature>
<dbReference type="PROSITE" id="PS50222">
    <property type="entry name" value="EF_HAND_2"/>
    <property type="match status" value="1"/>
</dbReference>
<accession>A0A9N7Z9D4</accession>
<dbReference type="SUPFAM" id="SSF54001">
    <property type="entry name" value="Cysteine proteinases"/>
    <property type="match status" value="1"/>
</dbReference>
<dbReference type="InterPro" id="IPR001300">
    <property type="entry name" value="Peptidase_C2_calpain_cat"/>
</dbReference>
<keyword evidence="5 8" id="KW-0788">Thiol protease</keyword>
<sequence>MLDLERLLSVSLPRPDDGCLLDHRGRCHRVITPTLALLGPRRSAYLSGLGMAGEALRVTGAAWMCMATDKVPAPLGSIENPIKFKDQDFKRLLEECLKSGELFSDQVFPAEQESIGLPEDPDPVKAIKWQRPKEISGSAVFVEGTTGTTDICQGQLGNCWLLAALSCLTMHPKLFVKVVPPNQSLSEPYAGIFHFTFWQYGEWVEVVVDDRLPVREGRLLFSYSHTRNEFWSALVEKAYAKLMGSYGSLKGGNISEGMEDFTGGIAYTVDISSRTPRVLWRSLTAALSRGSLLSCFIQAYSYQDIGKVTDDGLIKGHAYAITDSDKVKNTSDEVLLLRLRNPWGFVEYRGPWSDKAKEWDAVDKAEKQRIDLKKREDGEFWISAEDFCRLFNIVELCSLNPDSLDMANAPASPSTPASQASWTISEHEGFWVPGSSAGGSRRYPQTFWKNPQFQLILREQDQSEEEEEEEDEEDEDDEVEVTPEEKKRAEKQKQKAKQCTVLVELLQKNRRQRDKVNFLYVAFHIYKVPDELQDVCLGRDFFLKNRPVGRSGKYQAQRGVWRKLHLDPGNYIVVGSTYRPNKPGDFFVRIFSKTGNTLGTQDFTCSSGFLPVMATPVTPQDHSRVKKTFDEEAGPDDRLNAKMFMKMLNSALDRDYHLPLETCRQLIFGEDTKGSSRLSREQAETLLSSVHKLQSIFFQFDVDSSGTMSPFELTSALEAVGMQCDGKVIQLLSERFASGELHMPFHSFVSCFTRLRKLFALYDSQTSEEVKNKGINAWLMQFVML</sequence>
<dbReference type="SUPFAM" id="SSF49758">
    <property type="entry name" value="Calpain large subunit, middle domain (domain III)"/>
    <property type="match status" value="1"/>
</dbReference>
<evidence type="ECO:0000256" key="2">
    <source>
        <dbReference type="ARBA" id="ARBA00022670"/>
    </source>
</evidence>
<dbReference type="GO" id="GO:0004198">
    <property type="term" value="F:calcium-dependent cysteine-type endopeptidase activity"/>
    <property type="evidence" value="ECO:0007669"/>
    <property type="project" value="InterPro"/>
</dbReference>
<proteinExistence type="inferred from homology"/>
<dbReference type="InterPro" id="IPR022684">
    <property type="entry name" value="Calpain_cysteine_protease"/>
</dbReference>
<dbReference type="PANTHER" id="PTHR10183">
    <property type="entry name" value="CALPAIN"/>
    <property type="match status" value="1"/>
</dbReference>
<feature type="domain" description="Calpain catalytic" evidence="10">
    <location>
        <begin position="102"/>
        <end position="400"/>
    </location>
</feature>
<dbReference type="FunFam" id="2.60.120.380:FF:000011">
    <property type="entry name" value="Calpain 12"/>
    <property type="match status" value="1"/>
</dbReference>
<dbReference type="GO" id="GO:0005737">
    <property type="term" value="C:cytoplasm"/>
    <property type="evidence" value="ECO:0007669"/>
    <property type="project" value="TreeGrafter"/>
</dbReference>
<dbReference type="CDD" id="cd16182">
    <property type="entry name" value="EFh_PEF_Group_II_CAPN_like"/>
    <property type="match status" value="1"/>
</dbReference>
<dbReference type="InterPro" id="IPR011992">
    <property type="entry name" value="EF-hand-dom_pair"/>
</dbReference>
<dbReference type="InterPro" id="IPR038765">
    <property type="entry name" value="Papain-like_cys_pep_sf"/>
</dbReference>
<comment type="caution">
    <text evidence="12">The sequence shown here is derived from an EMBL/GenBank/DDBJ whole genome shotgun (WGS) entry which is preliminary data.</text>
</comment>
<dbReference type="GO" id="GO:0043066">
    <property type="term" value="P:negative regulation of apoptotic process"/>
    <property type="evidence" value="ECO:0007669"/>
    <property type="project" value="TreeGrafter"/>
</dbReference>
<dbReference type="Gene3D" id="1.10.238.10">
    <property type="entry name" value="EF-hand"/>
    <property type="match status" value="1"/>
</dbReference>
<name>A0A9N7Z9D4_PLEPL</name>
<reference evidence="12" key="1">
    <citation type="submission" date="2020-03" db="EMBL/GenBank/DDBJ databases">
        <authorList>
            <person name="Weist P."/>
        </authorList>
    </citation>
    <scope>NUCLEOTIDE SEQUENCE</scope>
</reference>
<dbReference type="InterPro" id="IPR000169">
    <property type="entry name" value="Pept_cys_AS"/>
</dbReference>
<evidence type="ECO:0000256" key="5">
    <source>
        <dbReference type="ARBA" id="ARBA00022807"/>
    </source>
</evidence>
<keyword evidence="6" id="KW-0106">Calcium</keyword>
<dbReference type="GO" id="GO:0005509">
    <property type="term" value="F:calcium ion binding"/>
    <property type="evidence" value="ECO:0007669"/>
    <property type="project" value="InterPro"/>
</dbReference>
<feature type="domain" description="EF-hand" evidence="11">
    <location>
        <begin position="688"/>
        <end position="723"/>
    </location>
</feature>
<feature type="compositionally biased region" description="Basic and acidic residues" evidence="9">
    <location>
        <begin position="483"/>
        <end position="493"/>
    </location>
</feature>
<dbReference type="Proteomes" id="UP001153269">
    <property type="component" value="Unassembled WGS sequence"/>
</dbReference>
<feature type="compositionally biased region" description="Acidic residues" evidence="9">
    <location>
        <begin position="462"/>
        <end position="482"/>
    </location>
</feature>
<evidence type="ECO:0000256" key="4">
    <source>
        <dbReference type="ARBA" id="ARBA00022801"/>
    </source>
</evidence>
<protein>
    <recommendedName>
        <fullName evidence="14">Calpain 12</fullName>
    </recommendedName>
</protein>
<dbReference type="CDD" id="cd00214">
    <property type="entry name" value="Calpain_III"/>
    <property type="match status" value="1"/>
</dbReference>
<dbReference type="PRINTS" id="PR00704">
    <property type="entry name" value="CALPAIN"/>
</dbReference>
<dbReference type="InterPro" id="IPR033883">
    <property type="entry name" value="C2_III"/>
</dbReference>
<dbReference type="InterPro" id="IPR018247">
    <property type="entry name" value="EF_Hand_1_Ca_BS"/>
</dbReference>
<feature type="region of interest" description="Disordered" evidence="9">
    <location>
        <begin position="460"/>
        <end position="493"/>
    </location>
</feature>
<dbReference type="PROSITE" id="PS00018">
    <property type="entry name" value="EF_HAND_1"/>
    <property type="match status" value="1"/>
</dbReference>
<evidence type="ECO:0000256" key="6">
    <source>
        <dbReference type="ARBA" id="ARBA00022837"/>
    </source>
</evidence>
<keyword evidence="4 8" id="KW-0378">Hydrolase</keyword>
<organism evidence="12 13">
    <name type="scientific">Pleuronectes platessa</name>
    <name type="common">European plaice</name>
    <dbReference type="NCBI Taxonomy" id="8262"/>
    <lineage>
        <taxon>Eukaryota</taxon>
        <taxon>Metazoa</taxon>
        <taxon>Chordata</taxon>
        <taxon>Craniata</taxon>
        <taxon>Vertebrata</taxon>
        <taxon>Euteleostomi</taxon>
        <taxon>Actinopterygii</taxon>
        <taxon>Neopterygii</taxon>
        <taxon>Teleostei</taxon>
        <taxon>Neoteleostei</taxon>
        <taxon>Acanthomorphata</taxon>
        <taxon>Carangaria</taxon>
        <taxon>Pleuronectiformes</taxon>
        <taxon>Pleuronectoidei</taxon>
        <taxon>Pleuronectidae</taxon>
        <taxon>Pleuronectes</taxon>
    </lineage>
</organism>
<evidence type="ECO:0000256" key="9">
    <source>
        <dbReference type="SAM" id="MobiDB-lite"/>
    </source>
</evidence>
<comment type="similarity">
    <text evidence="1">Belongs to the peptidase C2 family.</text>
</comment>
<dbReference type="InterPro" id="IPR022682">
    <property type="entry name" value="Calpain_domain_III"/>
</dbReference>
<dbReference type="InterPro" id="IPR002048">
    <property type="entry name" value="EF_hand_dom"/>
</dbReference>
<dbReference type="GO" id="GO:0006508">
    <property type="term" value="P:proteolysis"/>
    <property type="evidence" value="ECO:0007669"/>
    <property type="project" value="UniProtKB-KW"/>
</dbReference>
<dbReference type="Gene3D" id="2.60.120.380">
    <property type="match status" value="1"/>
</dbReference>
<dbReference type="AlphaFoldDB" id="A0A9N7Z9D4"/>
<gene>
    <name evidence="12" type="ORF">PLEPLA_LOCUS42418</name>
</gene>
<dbReference type="FunFam" id="3.90.70.10:FF:000001">
    <property type="entry name" value="Calpain-1 catalytic subunit"/>
    <property type="match status" value="1"/>
</dbReference>
<dbReference type="SMART" id="SM00230">
    <property type="entry name" value="CysPc"/>
    <property type="match status" value="1"/>
</dbReference>
<evidence type="ECO:0000259" key="10">
    <source>
        <dbReference type="PROSITE" id="PS50203"/>
    </source>
</evidence>
<dbReference type="EMBL" id="CADEAL010004221">
    <property type="protein sequence ID" value="CAB1454652.1"/>
    <property type="molecule type" value="Genomic_DNA"/>
</dbReference>
<feature type="active site" evidence="7 8">
    <location>
        <position position="341"/>
    </location>
</feature>
<evidence type="ECO:0008006" key="14">
    <source>
        <dbReference type="Google" id="ProtNLM"/>
    </source>
</evidence>
<dbReference type="Pfam" id="PF00648">
    <property type="entry name" value="Peptidase_C2"/>
    <property type="match status" value="1"/>
</dbReference>
<keyword evidence="13" id="KW-1185">Reference proteome</keyword>
<evidence type="ECO:0000259" key="11">
    <source>
        <dbReference type="PROSITE" id="PS50222"/>
    </source>
</evidence>
<dbReference type="CDD" id="cd00044">
    <property type="entry name" value="CysPc"/>
    <property type="match status" value="1"/>
</dbReference>
<dbReference type="InterPro" id="IPR036213">
    <property type="entry name" value="Calpain_III_sf"/>
</dbReference>
<dbReference type="PANTHER" id="PTHR10183:SF393">
    <property type="entry name" value="CALPAIN-LIKE ISOFORM X1"/>
    <property type="match status" value="1"/>
</dbReference>
<dbReference type="InterPro" id="IPR022683">
    <property type="entry name" value="Calpain_III"/>
</dbReference>
<dbReference type="PROSITE" id="PS50203">
    <property type="entry name" value="CALPAIN_CAT"/>
    <property type="match status" value="1"/>
</dbReference>
<keyword evidence="3" id="KW-0479">Metal-binding</keyword>
<dbReference type="SMART" id="SM00720">
    <property type="entry name" value="calpain_III"/>
    <property type="match status" value="1"/>
</dbReference>
<dbReference type="Gene3D" id="3.90.70.10">
    <property type="entry name" value="Cysteine proteinases"/>
    <property type="match status" value="1"/>
</dbReference>
<evidence type="ECO:0000256" key="7">
    <source>
        <dbReference type="PIRSR" id="PIRSR622684-1"/>
    </source>
</evidence>
<evidence type="ECO:0000256" key="8">
    <source>
        <dbReference type="PROSITE-ProRule" id="PRU00239"/>
    </source>
</evidence>
<evidence type="ECO:0000256" key="3">
    <source>
        <dbReference type="ARBA" id="ARBA00022723"/>
    </source>
</evidence>
<evidence type="ECO:0000313" key="12">
    <source>
        <dbReference type="EMBL" id="CAB1454652.1"/>
    </source>
</evidence>
<dbReference type="PROSITE" id="PS00139">
    <property type="entry name" value="THIOL_PROTEASE_CYS"/>
    <property type="match status" value="1"/>
</dbReference>
<feature type="active site" evidence="7 8">
    <location>
        <position position="159"/>
    </location>
</feature>
<evidence type="ECO:0000313" key="13">
    <source>
        <dbReference type="Proteomes" id="UP001153269"/>
    </source>
</evidence>
<dbReference type="SUPFAM" id="SSF47473">
    <property type="entry name" value="EF-hand"/>
    <property type="match status" value="1"/>
</dbReference>
<dbReference type="Pfam" id="PF01067">
    <property type="entry name" value="Calpain_III"/>
    <property type="match status" value="1"/>
</dbReference>
<keyword evidence="2 8" id="KW-0645">Protease</keyword>
<evidence type="ECO:0000256" key="1">
    <source>
        <dbReference type="ARBA" id="ARBA00007623"/>
    </source>
</evidence>